<feature type="compositionally biased region" description="Low complexity" evidence="2">
    <location>
        <begin position="239"/>
        <end position="256"/>
    </location>
</feature>
<comment type="caution">
    <text evidence="5">The sequence shown here is derived from an EMBL/GenBank/DDBJ whole genome shotgun (WGS) entry which is preliminary data.</text>
</comment>
<dbReference type="Pfam" id="PF13472">
    <property type="entry name" value="Lipase_GDSL_2"/>
    <property type="match status" value="1"/>
</dbReference>
<dbReference type="SUPFAM" id="SSF52266">
    <property type="entry name" value="SGNH hydrolase"/>
    <property type="match status" value="1"/>
</dbReference>
<evidence type="ECO:0000313" key="5">
    <source>
        <dbReference type="EMBL" id="KAK8123353.1"/>
    </source>
</evidence>
<dbReference type="GO" id="GO:0030248">
    <property type="term" value="F:cellulose binding"/>
    <property type="evidence" value="ECO:0007669"/>
    <property type="project" value="InterPro"/>
</dbReference>
<reference evidence="5 6" key="1">
    <citation type="submission" date="2023-01" db="EMBL/GenBank/DDBJ databases">
        <title>Analysis of 21 Apiospora genomes using comparative genomics revels a genus with tremendous synthesis potential of carbohydrate active enzymes and secondary metabolites.</title>
        <authorList>
            <person name="Sorensen T."/>
        </authorList>
    </citation>
    <scope>NUCLEOTIDE SEQUENCE [LARGE SCALE GENOMIC DNA]</scope>
    <source>
        <strain evidence="5 6">CBS 117206</strain>
    </source>
</reference>
<dbReference type="Proteomes" id="UP001392437">
    <property type="component" value="Unassembled WGS sequence"/>
</dbReference>
<feature type="signal peptide" evidence="3">
    <location>
        <begin position="1"/>
        <end position="20"/>
    </location>
</feature>
<gene>
    <name evidence="5" type="ORF">PG999_003271</name>
</gene>
<evidence type="ECO:0000259" key="4">
    <source>
        <dbReference type="PROSITE" id="PS51164"/>
    </source>
</evidence>
<dbReference type="InterPro" id="IPR036514">
    <property type="entry name" value="SGNH_hydro_sf"/>
</dbReference>
<proteinExistence type="predicted"/>
<feature type="chain" id="PRO_5043799576" description="CBM1 domain-containing protein" evidence="3">
    <location>
        <begin position="21"/>
        <end position="295"/>
    </location>
</feature>
<dbReference type="SMART" id="SM00236">
    <property type="entry name" value="fCBD"/>
    <property type="match status" value="1"/>
</dbReference>
<dbReference type="GO" id="GO:0004622">
    <property type="term" value="F:phosphatidylcholine lysophospholipase activity"/>
    <property type="evidence" value="ECO:0007669"/>
    <property type="project" value="TreeGrafter"/>
</dbReference>
<dbReference type="PROSITE" id="PS51164">
    <property type="entry name" value="CBM1_2"/>
    <property type="match status" value="1"/>
</dbReference>
<dbReference type="GO" id="GO:0005576">
    <property type="term" value="C:extracellular region"/>
    <property type="evidence" value="ECO:0007669"/>
    <property type="project" value="InterPro"/>
</dbReference>
<accession>A0AAW0R327</accession>
<evidence type="ECO:0000256" key="1">
    <source>
        <dbReference type="ARBA" id="ARBA00022729"/>
    </source>
</evidence>
<dbReference type="CDD" id="cd01833">
    <property type="entry name" value="XynB_like"/>
    <property type="match status" value="1"/>
</dbReference>
<feature type="region of interest" description="Disordered" evidence="2">
    <location>
        <begin position="234"/>
        <end position="256"/>
    </location>
</feature>
<sequence length="295" mass="30569">MQFTTLASLALGLLATTASAQSKVKVMLLGDSITQITCWRPKVWTQLASAGLAGSVDFVGSMSGLESKCGTAPSGFDPNHEGHSGWQAYDIARNNIAGWVQSTKPDVLQFMLGTNDVNIGKRNVQTILDAYTAILTATRGANPNVKVIIDKLIPTSWSDATIESVNSAIPAWASQHSTAASPIVVADCSRAAGFTNAMLQQDGVHPNDLGDQFIAQQVGPKLIQAIKAVQGGGDSSPVATTTLRTSTTAAAGPPSAPTGNCASLYAQCGGNGWSGTTCCSQGSCKVSNEWYSQCA</sequence>
<organism evidence="5 6">
    <name type="scientific">Apiospora kogelbergensis</name>
    <dbReference type="NCBI Taxonomy" id="1337665"/>
    <lineage>
        <taxon>Eukaryota</taxon>
        <taxon>Fungi</taxon>
        <taxon>Dikarya</taxon>
        <taxon>Ascomycota</taxon>
        <taxon>Pezizomycotina</taxon>
        <taxon>Sordariomycetes</taxon>
        <taxon>Xylariomycetidae</taxon>
        <taxon>Amphisphaeriales</taxon>
        <taxon>Apiosporaceae</taxon>
        <taxon>Apiospora</taxon>
    </lineage>
</organism>
<dbReference type="SUPFAM" id="SSF57180">
    <property type="entry name" value="Cellulose-binding domain"/>
    <property type="match status" value="1"/>
</dbReference>
<keyword evidence="6" id="KW-1185">Reference proteome</keyword>
<protein>
    <recommendedName>
        <fullName evidence="4">CBM1 domain-containing protein</fullName>
    </recommendedName>
</protein>
<dbReference type="InterPro" id="IPR000254">
    <property type="entry name" value="CBD"/>
</dbReference>
<name>A0AAW0R327_9PEZI</name>
<dbReference type="EMBL" id="JAQQWP010000003">
    <property type="protein sequence ID" value="KAK8123353.1"/>
    <property type="molecule type" value="Genomic_DNA"/>
</dbReference>
<dbReference type="PROSITE" id="PS00562">
    <property type="entry name" value="CBM1_1"/>
    <property type="match status" value="1"/>
</dbReference>
<evidence type="ECO:0000256" key="2">
    <source>
        <dbReference type="SAM" id="MobiDB-lite"/>
    </source>
</evidence>
<dbReference type="GO" id="GO:0005975">
    <property type="term" value="P:carbohydrate metabolic process"/>
    <property type="evidence" value="ECO:0007669"/>
    <property type="project" value="InterPro"/>
</dbReference>
<evidence type="ECO:0000313" key="6">
    <source>
        <dbReference type="Proteomes" id="UP001392437"/>
    </source>
</evidence>
<dbReference type="Pfam" id="PF00734">
    <property type="entry name" value="CBM_1"/>
    <property type="match status" value="1"/>
</dbReference>
<dbReference type="InterPro" id="IPR013830">
    <property type="entry name" value="SGNH_hydro"/>
</dbReference>
<dbReference type="PANTHER" id="PTHR30383:SF2">
    <property type="entry name" value="CELLULOSE-BINDING PROTEIN"/>
    <property type="match status" value="1"/>
</dbReference>
<keyword evidence="1 3" id="KW-0732">Signal</keyword>
<dbReference type="PANTHER" id="PTHR30383">
    <property type="entry name" value="THIOESTERASE 1/PROTEASE 1/LYSOPHOSPHOLIPASE L1"/>
    <property type="match status" value="1"/>
</dbReference>
<feature type="domain" description="CBM1" evidence="4">
    <location>
        <begin position="260"/>
        <end position="295"/>
    </location>
</feature>
<evidence type="ECO:0000256" key="3">
    <source>
        <dbReference type="SAM" id="SignalP"/>
    </source>
</evidence>
<dbReference type="AlphaFoldDB" id="A0AAW0R327"/>
<dbReference type="InterPro" id="IPR051532">
    <property type="entry name" value="Ester_Hydrolysis_Enzymes"/>
</dbReference>
<dbReference type="InterPro" id="IPR035971">
    <property type="entry name" value="CBD_sf"/>
</dbReference>
<dbReference type="Gene3D" id="3.40.50.1110">
    <property type="entry name" value="SGNH hydrolase"/>
    <property type="match status" value="1"/>
</dbReference>